<proteinExistence type="predicted"/>
<dbReference type="AlphaFoldDB" id="M3CYS5"/>
<dbReference type="EMBL" id="KB456268">
    <property type="protein sequence ID" value="EMF09809.1"/>
    <property type="molecule type" value="Genomic_DNA"/>
</dbReference>
<sequence>MNSFSFFLSATSISFHIFAPQRNNKTTKPPQDMPHIIVACQCPQELHSPGEVKKCKSAGAVLQWESLARQIQRKIKRWFRRREERRKWEKSMSTPYSLDGRRFECTPRPFVSPAPAPYVHHNFDNDALTALPLYTVGCQRRAV</sequence>
<reference evidence="1 2" key="1">
    <citation type="journal article" date="2012" name="PLoS Pathog.">
        <title>Diverse lifestyles and strategies of plant pathogenesis encoded in the genomes of eighteen Dothideomycetes fungi.</title>
        <authorList>
            <person name="Ohm R.A."/>
            <person name="Feau N."/>
            <person name="Henrissat B."/>
            <person name="Schoch C.L."/>
            <person name="Horwitz B.A."/>
            <person name="Barry K.W."/>
            <person name="Condon B.J."/>
            <person name="Copeland A.C."/>
            <person name="Dhillon B."/>
            <person name="Glaser F."/>
            <person name="Hesse C.N."/>
            <person name="Kosti I."/>
            <person name="LaButti K."/>
            <person name="Lindquist E.A."/>
            <person name="Lucas S."/>
            <person name="Salamov A.A."/>
            <person name="Bradshaw R.E."/>
            <person name="Ciuffetti L."/>
            <person name="Hamelin R.C."/>
            <person name="Kema G.H.J."/>
            <person name="Lawrence C."/>
            <person name="Scott J.A."/>
            <person name="Spatafora J.W."/>
            <person name="Turgeon B.G."/>
            <person name="de Wit P.J.G.M."/>
            <person name="Zhong S."/>
            <person name="Goodwin S.B."/>
            <person name="Grigoriev I.V."/>
        </authorList>
    </citation>
    <scope>NUCLEOTIDE SEQUENCE [LARGE SCALE GENOMIC DNA]</scope>
    <source>
        <strain evidence="1 2">SO2202</strain>
    </source>
</reference>
<name>M3CYS5_SPHMS</name>
<organism evidence="1 2">
    <name type="scientific">Sphaerulina musiva (strain SO2202)</name>
    <name type="common">Poplar stem canker fungus</name>
    <name type="synonym">Septoria musiva</name>
    <dbReference type="NCBI Taxonomy" id="692275"/>
    <lineage>
        <taxon>Eukaryota</taxon>
        <taxon>Fungi</taxon>
        <taxon>Dikarya</taxon>
        <taxon>Ascomycota</taxon>
        <taxon>Pezizomycotina</taxon>
        <taxon>Dothideomycetes</taxon>
        <taxon>Dothideomycetidae</taxon>
        <taxon>Mycosphaerellales</taxon>
        <taxon>Mycosphaerellaceae</taxon>
        <taxon>Sphaerulina</taxon>
    </lineage>
</organism>
<keyword evidence="2" id="KW-1185">Reference proteome</keyword>
<protein>
    <submittedName>
        <fullName evidence="1">Uncharacterized protein</fullName>
    </submittedName>
</protein>
<gene>
    <name evidence="1" type="ORF">SEPMUDRAFT_150943</name>
</gene>
<dbReference type="Proteomes" id="UP000016931">
    <property type="component" value="Unassembled WGS sequence"/>
</dbReference>
<evidence type="ECO:0000313" key="2">
    <source>
        <dbReference type="Proteomes" id="UP000016931"/>
    </source>
</evidence>
<dbReference type="HOGENOM" id="CLU_1807442_0_0_1"/>
<dbReference type="RefSeq" id="XP_016757930.1">
    <property type="nucleotide sequence ID" value="XM_016906490.1"/>
</dbReference>
<evidence type="ECO:0000313" key="1">
    <source>
        <dbReference type="EMBL" id="EMF09809.1"/>
    </source>
</evidence>
<accession>M3CYS5</accession>
<dbReference type="GeneID" id="27903627"/>